<proteinExistence type="predicted"/>
<organism evidence="1 2">
    <name type="scientific">Scleropages formosus</name>
    <name type="common">Asian bonytongue</name>
    <name type="synonym">Osteoglossum formosum</name>
    <dbReference type="NCBI Taxonomy" id="113540"/>
    <lineage>
        <taxon>Eukaryota</taxon>
        <taxon>Metazoa</taxon>
        <taxon>Chordata</taxon>
        <taxon>Craniata</taxon>
        <taxon>Vertebrata</taxon>
        <taxon>Euteleostomi</taxon>
        <taxon>Actinopterygii</taxon>
        <taxon>Neopterygii</taxon>
        <taxon>Teleostei</taxon>
        <taxon>Osteoglossocephala</taxon>
        <taxon>Osteoglossomorpha</taxon>
        <taxon>Osteoglossiformes</taxon>
        <taxon>Osteoglossidae</taxon>
        <taxon>Scleropages</taxon>
    </lineage>
</organism>
<accession>A0A0P7UKL9</accession>
<comment type="caution">
    <text evidence="1">The sequence shown here is derived from an EMBL/GenBank/DDBJ whole genome shotgun (WGS) entry which is preliminary data.</text>
</comment>
<dbReference type="Proteomes" id="UP000034805">
    <property type="component" value="Unassembled WGS sequence"/>
</dbReference>
<name>A0A0P7UKL9_SCLFO</name>
<evidence type="ECO:0000313" key="1">
    <source>
        <dbReference type="EMBL" id="KPP62158.1"/>
    </source>
</evidence>
<reference evidence="1 2" key="1">
    <citation type="submission" date="2015-08" db="EMBL/GenBank/DDBJ databases">
        <title>The genome of the Asian arowana (Scleropages formosus).</title>
        <authorList>
            <person name="Tan M.H."/>
            <person name="Gan H.M."/>
            <person name="Croft L.J."/>
            <person name="Austin C.M."/>
        </authorList>
    </citation>
    <scope>NUCLEOTIDE SEQUENCE [LARGE SCALE GENOMIC DNA]</scope>
    <source>
        <strain evidence="1">Aro1</strain>
    </source>
</reference>
<evidence type="ECO:0000313" key="2">
    <source>
        <dbReference type="Proteomes" id="UP000034805"/>
    </source>
</evidence>
<protein>
    <submittedName>
        <fullName evidence="1">Uncharacterized protein</fullName>
    </submittedName>
</protein>
<gene>
    <name evidence="1" type="ORF">Z043_119670</name>
</gene>
<dbReference type="EMBL" id="JARO02008930">
    <property type="protein sequence ID" value="KPP62158.1"/>
    <property type="molecule type" value="Genomic_DNA"/>
</dbReference>
<dbReference type="AlphaFoldDB" id="A0A0P7UKL9"/>
<sequence length="96" mass="10485">MLPPSGIVEICGLVEGTSPCVPVVPQHIEMLCAFGYNCNTADTKHDINGEDIVRDLQKSTMGRYVINKEGAETGHHDDIDFYVERAVILENIGSVP</sequence>